<gene>
    <name evidence="2" type="ORF">INT47_002204</name>
</gene>
<reference evidence="2" key="1">
    <citation type="submission" date="2020-12" db="EMBL/GenBank/DDBJ databases">
        <title>Metabolic potential, ecology and presence of endohyphal bacteria is reflected in genomic diversity of Mucoromycotina.</title>
        <authorList>
            <person name="Muszewska A."/>
            <person name="Okrasinska A."/>
            <person name="Steczkiewicz K."/>
            <person name="Drgas O."/>
            <person name="Orlowska M."/>
            <person name="Perlinska-Lenart U."/>
            <person name="Aleksandrzak-Piekarczyk T."/>
            <person name="Szatraj K."/>
            <person name="Zielenkiewicz U."/>
            <person name="Pilsyk S."/>
            <person name="Malc E."/>
            <person name="Mieczkowski P."/>
            <person name="Kruszewska J.S."/>
            <person name="Biernat P."/>
            <person name="Pawlowska J."/>
        </authorList>
    </citation>
    <scope>NUCLEOTIDE SEQUENCE</scope>
    <source>
        <strain evidence="2">WA0000017839</strain>
    </source>
</reference>
<evidence type="ECO:0000313" key="3">
    <source>
        <dbReference type="Proteomes" id="UP000603453"/>
    </source>
</evidence>
<dbReference type="EMBL" id="JAEPRD010000039">
    <property type="protein sequence ID" value="KAG2205110.1"/>
    <property type="molecule type" value="Genomic_DNA"/>
</dbReference>
<feature type="region of interest" description="Disordered" evidence="1">
    <location>
        <begin position="54"/>
        <end position="128"/>
    </location>
</feature>
<comment type="caution">
    <text evidence="2">The sequence shown here is derived from an EMBL/GenBank/DDBJ whole genome shotgun (WGS) entry which is preliminary data.</text>
</comment>
<proteinExistence type="predicted"/>
<keyword evidence="3" id="KW-1185">Reference proteome</keyword>
<name>A0A8H7R7L0_9FUNG</name>
<dbReference type="Proteomes" id="UP000603453">
    <property type="component" value="Unassembled WGS sequence"/>
</dbReference>
<sequence length="128" mass="15035">MDFVAKEAVIKYQEQNREIIKHNIRLQERISMLESVIQEMRQDILHFRIKKVMTKNKKKKTTASSRKDKAIDTTRKENILKPKCNQPKDDKPPDMVSKTRRNTKSISYALPSTKSKLRKGDPFTFGNE</sequence>
<feature type="compositionally biased region" description="Basic and acidic residues" evidence="1">
    <location>
        <begin position="65"/>
        <end position="93"/>
    </location>
</feature>
<evidence type="ECO:0008006" key="4">
    <source>
        <dbReference type="Google" id="ProtNLM"/>
    </source>
</evidence>
<protein>
    <recommendedName>
        <fullName evidence="4">Shugoshin C-terminal domain-containing protein</fullName>
    </recommendedName>
</protein>
<accession>A0A8H7R7L0</accession>
<organism evidence="2 3">
    <name type="scientific">Mucor saturninus</name>
    <dbReference type="NCBI Taxonomy" id="64648"/>
    <lineage>
        <taxon>Eukaryota</taxon>
        <taxon>Fungi</taxon>
        <taxon>Fungi incertae sedis</taxon>
        <taxon>Mucoromycota</taxon>
        <taxon>Mucoromycotina</taxon>
        <taxon>Mucoromycetes</taxon>
        <taxon>Mucorales</taxon>
        <taxon>Mucorineae</taxon>
        <taxon>Mucoraceae</taxon>
        <taxon>Mucor</taxon>
    </lineage>
</organism>
<feature type="compositionally biased region" description="Polar residues" evidence="1">
    <location>
        <begin position="104"/>
        <end position="114"/>
    </location>
</feature>
<dbReference type="AlphaFoldDB" id="A0A8H7R7L0"/>
<dbReference type="OrthoDB" id="2283630at2759"/>
<evidence type="ECO:0000256" key="1">
    <source>
        <dbReference type="SAM" id="MobiDB-lite"/>
    </source>
</evidence>
<evidence type="ECO:0000313" key="2">
    <source>
        <dbReference type="EMBL" id="KAG2205110.1"/>
    </source>
</evidence>